<dbReference type="GO" id="GO:0007155">
    <property type="term" value="P:cell adhesion"/>
    <property type="evidence" value="ECO:0007669"/>
    <property type="project" value="UniProtKB-KW"/>
</dbReference>
<dbReference type="InterPro" id="IPR036880">
    <property type="entry name" value="Kunitz_BPTI_sf"/>
</dbReference>
<feature type="compositionally biased region" description="Low complexity" evidence="13">
    <location>
        <begin position="1761"/>
        <end position="1771"/>
    </location>
</feature>
<dbReference type="Pfam" id="PF00092">
    <property type="entry name" value="VWA"/>
    <property type="match status" value="9"/>
</dbReference>
<feature type="domain" description="BPTI/Kunitz inhibitor" evidence="16">
    <location>
        <begin position="2426"/>
        <end position="2476"/>
    </location>
</feature>
<keyword evidence="5" id="KW-0677">Repeat</keyword>
<dbReference type="FunFam" id="4.10.410.10:FF:000020">
    <property type="entry name" value="Collagen, type VI, alpha 3"/>
    <property type="match status" value="1"/>
</dbReference>
<dbReference type="PROSITE" id="PS50279">
    <property type="entry name" value="BPTI_KUNITZ_2"/>
    <property type="match status" value="1"/>
</dbReference>
<organism evidence="17 18">
    <name type="scientific">Dicentrarchus labrax</name>
    <name type="common">European seabass</name>
    <name type="synonym">Morone labrax</name>
    <dbReference type="NCBI Taxonomy" id="13489"/>
    <lineage>
        <taxon>Eukaryota</taxon>
        <taxon>Metazoa</taxon>
        <taxon>Chordata</taxon>
        <taxon>Craniata</taxon>
        <taxon>Vertebrata</taxon>
        <taxon>Euteleostomi</taxon>
        <taxon>Actinopterygii</taxon>
        <taxon>Neopterygii</taxon>
        <taxon>Teleostei</taxon>
        <taxon>Neoteleostei</taxon>
        <taxon>Acanthomorphata</taxon>
        <taxon>Eupercaria</taxon>
        <taxon>Moronidae</taxon>
        <taxon>Dicentrarchus</taxon>
    </lineage>
</organism>
<comment type="function">
    <text evidence="11">Collagen VI acts as a cell-binding protein.</text>
</comment>
<dbReference type="InterPro" id="IPR020901">
    <property type="entry name" value="Prtase_inh_Kunz-CS"/>
</dbReference>
<feature type="domain" description="VWFA" evidence="15">
    <location>
        <begin position="1180"/>
        <end position="1352"/>
    </location>
</feature>
<evidence type="ECO:0000256" key="12">
    <source>
        <dbReference type="ARBA" id="ARBA00044000"/>
    </source>
</evidence>
<evidence type="ECO:0000256" key="13">
    <source>
        <dbReference type="SAM" id="MobiDB-lite"/>
    </source>
</evidence>
<name>A0A8P4G331_DICLA</name>
<feature type="compositionally biased region" description="Gly residues" evidence="13">
    <location>
        <begin position="1751"/>
        <end position="1760"/>
    </location>
</feature>
<dbReference type="FunFam" id="3.40.50.410:FF:000021">
    <property type="entry name" value="Collagen, type VI, alpha 3"/>
    <property type="match status" value="1"/>
</dbReference>
<comment type="similarity">
    <text evidence="12">Belongs to the type VI collagen family.</text>
</comment>
<dbReference type="Ensembl" id="ENSDLAT00005086564.1">
    <property type="protein sequence ID" value="ENSDLAP00005070531.1"/>
    <property type="gene ID" value="ENSDLAG00005028856.1"/>
</dbReference>
<reference evidence="17" key="2">
    <citation type="submission" date="2025-09" db="UniProtKB">
        <authorList>
            <consortium name="Ensembl"/>
        </authorList>
    </citation>
    <scope>IDENTIFICATION</scope>
</reference>
<dbReference type="PANTHER" id="PTHR24020:SF86">
    <property type="entry name" value="COLLAGEN, TYPE VI, ALPHA 4"/>
    <property type="match status" value="1"/>
</dbReference>
<dbReference type="FunFam" id="3.40.50.410:FF:000004">
    <property type="entry name" value="collagen alpha-6(VI) chain"/>
    <property type="match status" value="5"/>
</dbReference>
<dbReference type="FunFam" id="3.40.50.410:FF:000016">
    <property type="entry name" value="Collagen type VI alpha 3 chain"/>
    <property type="match status" value="1"/>
</dbReference>
<evidence type="ECO:0000259" key="15">
    <source>
        <dbReference type="PROSITE" id="PS50234"/>
    </source>
</evidence>
<dbReference type="CDD" id="cd01472">
    <property type="entry name" value="vWA_collagen"/>
    <property type="match status" value="1"/>
</dbReference>
<evidence type="ECO:0000256" key="11">
    <source>
        <dbReference type="ARBA" id="ARBA00043858"/>
    </source>
</evidence>
<feature type="compositionally biased region" description="Gly residues" evidence="13">
    <location>
        <begin position="1879"/>
        <end position="1888"/>
    </location>
</feature>
<evidence type="ECO:0000259" key="16">
    <source>
        <dbReference type="PROSITE" id="PS50279"/>
    </source>
</evidence>
<evidence type="ECO:0000256" key="14">
    <source>
        <dbReference type="SAM" id="SignalP"/>
    </source>
</evidence>
<feature type="chain" id="PRO_5035845830" evidence="14">
    <location>
        <begin position="23"/>
        <end position="2481"/>
    </location>
</feature>
<dbReference type="GO" id="GO:0004867">
    <property type="term" value="F:serine-type endopeptidase inhibitor activity"/>
    <property type="evidence" value="ECO:0007669"/>
    <property type="project" value="InterPro"/>
</dbReference>
<accession>A0A8P4G331</accession>
<feature type="domain" description="VWFA" evidence="15">
    <location>
        <begin position="227"/>
        <end position="400"/>
    </location>
</feature>
<dbReference type="InterPro" id="IPR002223">
    <property type="entry name" value="Kunitz_BPTI"/>
</dbReference>
<dbReference type="CDD" id="cd22631">
    <property type="entry name" value="Kunitz_collagen_alpha6_VI-like"/>
    <property type="match status" value="1"/>
</dbReference>
<evidence type="ECO:0000256" key="7">
    <source>
        <dbReference type="ARBA" id="ARBA00023119"/>
    </source>
</evidence>
<feature type="signal peptide" evidence="14">
    <location>
        <begin position="1"/>
        <end position="22"/>
    </location>
</feature>
<evidence type="ECO:0000256" key="5">
    <source>
        <dbReference type="ARBA" id="ARBA00022737"/>
    </source>
</evidence>
<feature type="domain" description="VWFA" evidence="15">
    <location>
        <begin position="988"/>
        <end position="1162"/>
    </location>
</feature>
<dbReference type="PROSITE" id="PS51257">
    <property type="entry name" value="PROKAR_LIPOPROTEIN"/>
    <property type="match status" value="1"/>
</dbReference>
<keyword evidence="10" id="KW-0379">Hydroxylation</keyword>
<dbReference type="SUPFAM" id="SSF53300">
    <property type="entry name" value="vWA-like"/>
    <property type="match status" value="10"/>
</dbReference>
<evidence type="ECO:0000256" key="6">
    <source>
        <dbReference type="ARBA" id="ARBA00022889"/>
    </source>
</evidence>
<dbReference type="Pfam" id="PF01391">
    <property type="entry name" value="Collagen"/>
    <property type="match status" value="2"/>
</dbReference>
<evidence type="ECO:0000256" key="3">
    <source>
        <dbReference type="ARBA" id="ARBA00022530"/>
    </source>
</evidence>
<dbReference type="SMART" id="SM00131">
    <property type="entry name" value="KU"/>
    <property type="match status" value="1"/>
</dbReference>
<dbReference type="PANTHER" id="PTHR24020">
    <property type="entry name" value="COLLAGEN ALPHA"/>
    <property type="match status" value="1"/>
</dbReference>
<keyword evidence="2" id="KW-0964">Secreted</keyword>
<dbReference type="InterPro" id="IPR008160">
    <property type="entry name" value="Collagen"/>
</dbReference>
<feature type="domain" description="VWFA" evidence="15">
    <location>
        <begin position="34"/>
        <end position="210"/>
    </location>
</feature>
<dbReference type="Pfam" id="PF00014">
    <property type="entry name" value="Kunitz_BPTI"/>
    <property type="match status" value="1"/>
</dbReference>
<sequence length="2481" mass="270513">MKERTSLLFSLIIAACSYGITAQRTACENATLADIVFLVDGSIGSDSFRDVQSLLNKMIKALDIGTNKVQIGLAQDSDQTYPEFLLKDYTEKKSLLAAVERIPYRGEGKKTGQAITYLLEKYFTPEGGSRANKRVPQIAIVITDGVSTDDVVVPAQNLRKNGVLVFGIGVRTRNQMGLESIANRPPGRFVFSIDSFQDLQSKTDSLLQRVCVSMEDQRQALAEKFADVFFLVDSGIAQGQFADFKSDLTKLITDLDVGSSTNRIGLAQYGQQTNVEFLLNAHPNRPKTLAAVKRFRLRPQPNRPRNLGAALDYAKAQFFTSGAGGRAQKGYRQFLVVVSGKDSDDSVFKEAYAIKSEGTTLAAMSAGASMDFLRSFASVGYAYDSPRVTLLKDSIKTEKLETNVAEDCKGAKLADVVFIVDESASIGTTNFQMVRTFLHSIVSSLDVNQKRVRVGVVTYSSMPTAHIYLNTFNDKNEILQFLNILPYQGGETNTGAALNFTRKEIFTVQKGYRKDVQQVAVVITDGESQDSVTEAAAILRRAGVTLYAVGIENANKAELEKMVSYPFHKHVYSVDSFKDLKTITENLQKTLCTNIIEEALDTRKEDVKEACDQKDEADFFFLMDDSGSIENQDFADMQTFIIEFISIFRIGPGHIRMGLVKYADLPTKEFDLKTYSDADKLKEAIKSIEHKGGDTKTGKALSSMATHFEEARDRKVPKYLIVVTDGESKDEVTAPAADLRDQGVIIYAVGVSKANQTQLQEIAGDQTRTFFVQNFDALKSIKNDIFRHICSPDICKDILGDVFFLTDSSASISDADYQKMKNFMKSVISMSAVGQNELHVGVMQFSSNAKLEFPLNQYHSKEEMWKAIDNMQQINQNTHIGNAITEVSKYFKETSGGRSNLRQWLIVITDGESQDSVIGPAAALRAKGVLVYAIGVGKAITSQLVEITDSSERVFTESNFDGLKDLEKKVALKLCDPKRECKKTEKADIIFLVDGSKSIGETNFKSMQTFMESIVNQTTVGKDLTRFGVIRYSTRVESVFTLKDHDSKQKVLAQIKELELLNEDTYTSKALKYSLDFFNEQHGGRKALKVPQILMVITDGEATDPYQLEPNSDALRNNGITVISIGVKNATYKELLTMAGDDPSKVFYVDNFKALETLYKNISSILCNTTKPVCKKEKADMVFLLDYSSSINQLSNDNHEIMKNFTRDVVNSFEVSKEYVHVGVAQFSVHTRREFYLNEYFSREDVSAQIKKLEYEGGNTHIGQALNEVKEYFYTSKGSRSGISKNLILITDGDSQDDVEDAGQYIRDLGVEVFAIGVGDVHDLELLQITGTPERLFNVRNFNELANIKKKLVDTMCEPIQDSPACSIDIAIGFDFSQRTRASEMLMRISNLQTFLPDIVHSISEVKGLCCLLASDGKDFLSVGTNISFHVVDDGGRILYDTDFVPYNEAVVQKVLTLRIPESTAFNTALLNYFKERFKTKSGAGVKVALIFSDGLDEDVMKLEHESELLRQSGVSALLTVALEGARKPAELQMVEFGRGFGYQLPIHIGMPSIGNVILQQIDTVSNRECCNVTCKCSGHEGIRGLPGKPGIKGLPGQKGHPGFQGEEGGVGERGPPGPSGPQGIQGCSGYRGQKGNRGVSGNRGENGEDGLDGVDGEQGLTGLDGARGDRGDPGNPGIPGIRGEAGLKGQRGLRGDPGEPGTDNRTPGAKGDPGNPGLPGIPGEDGQKGDPGIPGNRGPDGRRGPIGVKGLPGGPGARGLPGSPGASGPQGPRGGNGDRGPKGISGFPGPQGEPGPAGGPGLPGRRGANGQKGQPGDPGVKGSPGSLGPRGMPGQDGNDGYGPPGPKGAKGDPGFPGYPGLPGEDGMKGTKGYPGRKGNPGRGGNSGSSGESGVIGDPGHPGRRGPRGPPGSRDVTCELITYIRDNCGQSECPAYPTELVFGLDMSEDVTPAVFERQRSALLYLLEDITIAESNCPTGARVAVVGYSAHTNQLIRFQDYRRKKKLIESVKNIAPERTSNRRQLGAAMRFVGQNVFKRVRAGVRMRKMAVFFSNGPSQDSSNIVTAMMEYRALNIVPAVISLRNAQAVSRALQVDDTGNSIFMVLGTDMTDLGKVKNCAICYDPCRPSEQCTFIQEPVQPQEVDLDLVMVVDSSREVQADEYTGAQQLLGSVVEQLAVSPQPRRAGNQARVAVVQQSGTQAVKVEFGLQTYQNHNLMKRHLIQNMRQQGGSSALGHTLEFTLKDVLLKASQPRRRRAVLTVVGTQTAYQDRARLHYISQKAKCEGVALFVVTVGERYNRTQVEELASPPVQQHLIHISNLKADEQGYAQRFFRVFLTTLNKGMNTYPPPSLKQTCNQLTDLEDEGIFLDSEGSAELKGEIQGDEVQEKFWEQAGGKTQTVQLDVIEPLTPVDGQSSDSGPNLNDVCLLSQDTGGCQNYTIMWSFNNDLGKCARFWYGGCGGNGNRFKTKSDCEKRCVRKSQ</sequence>
<evidence type="ECO:0000313" key="17">
    <source>
        <dbReference type="Ensembl" id="ENSDLAP00005070531.1"/>
    </source>
</evidence>
<dbReference type="SMART" id="SM00327">
    <property type="entry name" value="VWA"/>
    <property type="match status" value="9"/>
</dbReference>
<dbReference type="PROSITE" id="PS00280">
    <property type="entry name" value="BPTI_KUNITZ_1"/>
    <property type="match status" value="1"/>
</dbReference>
<proteinExistence type="inferred from homology"/>
<dbReference type="CDD" id="cd01450">
    <property type="entry name" value="vWFA_subfamily_ECM"/>
    <property type="match status" value="3"/>
</dbReference>
<protein>
    <submittedName>
        <fullName evidence="17">Collagen type VI alpha 6 chain</fullName>
    </submittedName>
</protein>
<dbReference type="Gene3D" id="4.10.410.10">
    <property type="entry name" value="Pancreatic trypsin inhibitor Kunitz domain"/>
    <property type="match status" value="1"/>
</dbReference>
<keyword evidence="4 14" id="KW-0732">Signal</keyword>
<feature type="domain" description="VWFA" evidence="15">
    <location>
        <begin position="2146"/>
        <end position="2339"/>
    </location>
</feature>
<dbReference type="InterPro" id="IPR002035">
    <property type="entry name" value="VWF_A"/>
</dbReference>
<keyword evidence="9" id="KW-0325">Glycoprotein</keyword>
<reference evidence="17" key="1">
    <citation type="submission" date="2025-08" db="UniProtKB">
        <authorList>
            <consortium name="Ensembl"/>
        </authorList>
    </citation>
    <scope>IDENTIFICATION</scope>
</reference>
<comment type="subcellular location">
    <subcellularLocation>
        <location evidence="1">Secreted</location>
        <location evidence="1">Extracellular space</location>
        <location evidence="1">Extracellular matrix</location>
    </subcellularLocation>
</comment>
<dbReference type="InterPro" id="IPR036465">
    <property type="entry name" value="vWFA_dom_sf"/>
</dbReference>
<dbReference type="PRINTS" id="PR00453">
    <property type="entry name" value="VWFADOMAIN"/>
</dbReference>
<dbReference type="SUPFAM" id="SSF57362">
    <property type="entry name" value="BPTI-like"/>
    <property type="match status" value="1"/>
</dbReference>
<evidence type="ECO:0000256" key="4">
    <source>
        <dbReference type="ARBA" id="ARBA00022729"/>
    </source>
</evidence>
<dbReference type="InterPro" id="IPR050525">
    <property type="entry name" value="ECM_Assembly_Org"/>
</dbReference>
<dbReference type="PROSITE" id="PS50234">
    <property type="entry name" value="VWFA"/>
    <property type="match status" value="9"/>
</dbReference>
<evidence type="ECO:0000313" key="18">
    <source>
        <dbReference type="Proteomes" id="UP000694389"/>
    </source>
</evidence>
<evidence type="ECO:0000256" key="9">
    <source>
        <dbReference type="ARBA" id="ARBA00023180"/>
    </source>
</evidence>
<dbReference type="GeneTree" id="ENSGT00940000155619"/>
<feature type="domain" description="VWFA" evidence="15">
    <location>
        <begin position="1939"/>
        <end position="2119"/>
    </location>
</feature>
<feature type="region of interest" description="Disordered" evidence="13">
    <location>
        <begin position="1586"/>
        <end position="1914"/>
    </location>
</feature>
<keyword evidence="3" id="KW-0272">Extracellular matrix</keyword>
<feature type="domain" description="VWFA" evidence="15">
    <location>
        <begin position="415"/>
        <end position="587"/>
    </location>
</feature>
<dbReference type="FunFam" id="3.40.50.410:FF:000003">
    <property type="entry name" value="Collagen type VI alpha 3 chain"/>
    <property type="match status" value="1"/>
</dbReference>
<dbReference type="Proteomes" id="UP000694389">
    <property type="component" value="Unassembled WGS sequence"/>
</dbReference>
<feature type="compositionally biased region" description="Low complexity" evidence="13">
    <location>
        <begin position="1586"/>
        <end position="1605"/>
    </location>
</feature>
<keyword evidence="8" id="KW-1015">Disulfide bond</keyword>
<keyword evidence="7" id="KW-0176">Collagen</keyword>
<feature type="compositionally biased region" description="Gly residues" evidence="13">
    <location>
        <begin position="1796"/>
        <end position="1805"/>
    </location>
</feature>
<dbReference type="PRINTS" id="PR00759">
    <property type="entry name" value="BASICPTASE"/>
</dbReference>
<evidence type="ECO:0000256" key="8">
    <source>
        <dbReference type="ARBA" id="ARBA00023157"/>
    </source>
</evidence>
<feature type="domain" description="VWFA" evidence="15">
    <location>
        <begin position="618"/>
        <end position="785"/>
    </location>
</feature>
<dbReference type="GO" id="GO:0005589">
    <property type="term" value="C:collagen type VI trimer"/>
    <property type="evidence" value="ECO:0007669"/>
    <property type="project" value="UniProtKB-ARBA"/>
</dbReference>
<keyword evidence="6" id="KW-0130">Cell adhesion</keyword>
<keyword evidence="18" id="KW-1185">Reference proteome</keyword>
<feature type="compositionally biased region" description="Gly residues" evidence="13">
    <location>
        <begin position="1606"/>
        <end position="1615"/>
    </location>
</feature>
<evidence type="ECO:0000256" key="2">
    <source>
        <dbReference type="ARBA" id="ARBA00022525"/>
    </source>
</evidence>
<evidence type="ECO:0000256" key="10">
    <source>
        <dbReference type="ARBA" id="ARBA00023278"/>
    </source>
</evidence>
<dbReference type="Gene3D" id="3.40.50.410">
    <property type="entry name" value="von Willebrand factor, type A domain"/>
    <property type="match status" value="9"/>
</dbReference>
<feature type="domain" description="VWFA" evidence="15">
    <location>
        <begin position="801"/>
        <end position="970"/>
    </location>
</feature>
<gene>
    <name evidence="17" type="primary">LOC127362986</name>
</gene>
<evidence type="ECO:0000256" key="1">
    <source>
        <dbReference type="ARBA" id="ARBA00004498"/>
    </source>
</evidence>